<dbReference type="WBParaSite" id="MBELARI_LOCUS5405">
    <property type="protein sequence ID" value="MBELARI_LOCUS5405"/>
    <property type="gene ID" value="MBELARI_LOCUS5405"/>
</dbReference>
<dbReference type="WBParaSite" id="MBELARI_LOCUS11373">
    <property type="protein sequence ID" value="MBELARI_LOCUS11373"/>
    <property type="gene ID" value="MBELARI_LOCUS11373"/>
</dbReference>
<keyword evidence="1" id="KW-0732">Signal</keyword>
<evidence type="ECO:0000313" key="2">
    <source>
        <dbReference type="Proteomes" id="UP000887575"/>
    </source>
</evidence>
<protein>
    <submittedName>
        <fullName evidence="3 4">Uncharacterized protein</fullName>
    </submittedName>
</protein>
<evidence type="ECO:0000256" key="1">
    <source>
        <dbReference type="SAM" id="SignalP"/>
    </source>
</evidence>
<sequence>MLKALFVVLSIVSPFVLSHFFVQKEESCRGPRPGDCDPEACGGSCEARYIRFHDQGIKGDRTVKSCQCQREKICQIIGMHAYAGCRSYATLSPSGQRMVRVWSMSRDERRARINNDTSYRFAEKKRHQQLIYGNSRFCCRTKTGKVTAQDSEFLFDDYESATIISYVAGPDRRAVYALAYRSSATTFSPLIPFSVFISFLYFRNSFFT</sequence>
<proteinExistence type="predicted"/>
<name>A0AAF3EBP8_9BILA</name>
<dbReference type="AlphaFoldDB" id="A0AAF3EBP8"/>
<feature type="chain" id="PRO_5041856374" evidence="1">
    <location>
        <begin position="19"/>
        <end position="208"/>
    </location>
</feature>
<accession>A0AAF3EBP8</accession>
<feature type="signal peptide" evidence="1">
    <location>
        <begin position="1"/>
        <end position="18"/>
    </location>
</feature>
<evidence type="ECO:0000313" key="4">
    <source>
        <dbReference type="WBParaSite" id="MBELARI_LOCUS5405"/>
    </source>
</evidence>
<evidence type="ECO:0000313" key="3">
    <source>
        <dbReference type="WBParaSite" id="MBELARI_LOCUS11373"/>
    </source>
</evidence>
<keyword evidence="2" id="KW-1185">Reference proteome</keyword>
<organism evidence="2 3">
    <name type="scientific">Mesorhabditis belari</name>
    <dbReference type="NCBI Taxonomy" id="2138241"/>
    <lineage>
        <taxon>Eukaryota</taxon>
        <taxon>Metazoa</taxon>
        <taxon>Ecdysozoa</taxon>
        <taxon>Nematoda</taxon>
        <taxon>Chromadorea</taxon>
        <taxon>Rhabditida</taxon>
        <taxon>Rhabditina</taxon>
        <taxon>Rhabditomorpha</taxon>
        <taxon>Rhabditoidea</taxon>
        <taxon>Rhabditidae</taxon>
        <taxon>Mesorhabditinae</taxon>
        <taxon>Mesorhabditis</taxon>
    </lineage>
</organism>
<dbReference type="Proteomes" id="UP000887575">
    <property type="component" value="Unassembled WGS sequence"/>
</dbReference>
<reference evidence="3 4" key="1">
    <citation type="submission" date="2024-02" db="UniProtKB">
        <authorList>
            <consortium name="WormBaseParasite"/>
        </authorList>
    </citation>
    <scope>IDENTIFICATION</scope>
</reference>